<reference evidence="2" key="1">
    <citation type="journal article" date="2023" name="Mol. Phylogenet. Evol.">
        <title>Genome-scale phylogeny and comparative genomics of the fungal order Sordariales.</title>
        <authorList>
            <person name="Hensen N."/>
            <person name="Bonometti L."/>
            <person name="Westerberg I."/>
            <person name="Brannstrom I.O."/>
            <person name="Guillou S."/>
            <person name="Cros-Aarteil S."/>
            <person name="Calhoun S."/>
            <person name="Haridas S."/>
            <person name="Kuo A."/>
            <person name="Mondo S."/>
            <person name="Pangilinan J."/>
            <person name="Riley R."/>
            <person name="LaButti K."/>
            <person name="Andreopoulos B."/>
            <person name="Lipzen A."/>
            <person name="Chen C."/>
            <person name="Yan M."/>
            <person name="Daum C."/>
            <person name="Ng V."/>
            <person name="Clum A."/>
            <person name="Steindorff A."/>
            <person name="Ohm R.A."/>
            <person name="Martin F."/>
            <person name="Silar P."/>
            <person name="Natvig D.O."/>
            <person name="Lalanne C."/>
            <person name="Gautier V."/>
            <person name="Ament-Velasquez S.L."/>
            <person name="Kruys A."/>
            <person name="Hutchinson M.I."/>
            <person name="Powell A.J."/>
            <person name="Barry K."/>
            <person name="Miller A.N."/>
            <person name="Grigoriev I.V."/>
            <person name="Debuchy R."/>
            <person name="Gladieux P."/>
            <person name="Hiltunen Thoren M."/>
            <person name="Johannesson H."/>
        </authorList>
    </citation>
    <scope>NUCLEOTIDE SEQUENCE</scope>
    <source>
        <strain evidence="2">PSN293</strain>
    </source>
</reference>
<feature type="region of interest" description="Disordered" evidence="1">
    <location>
        <begin position="1"/>
        <end position="25"/>
    </location>
</feature>
<evidence type="ECO:0000313" key="3">
    <source>
        <dbReference type="Proteomes" id="UP001301769"/>
    </source>
</evidence>
<dbReference type="Proteomes" id="UP001301769">
    <property type="component" value="Unassembled WGS sequence"/>
</dbReference>
<dbReference type="AlphaFoldDB" id="A0AAN6Y721"/>
<protein>
    <recommendedName>
        <fullName evidence="4">F-box domain-containing protein</fullName>
    </recommendedName>
</protein>
<feature type="compositionally biased region" description="Polar residues" evidence="1">
    <location>
        <begin position="126"/>
        <end position="138"/>
    </location>
</feature>
<dbReference type="CDD" id="cd09917">
    <property type="entry name" value="F-box_SF"/>
    <property type="match status" value="1"/>
</dbReference>
<reference evidence="2" key="2">
    <citation type="submission" date="2023-05" db="EMBL/GenBank/DDBJ databases">
        <authorList>
            <consortium name="Lawrence Berkeley National Laboratory"/>
            <person name="Steindorff A."/>
            <person name="Hensen N."/>
            <person name="Bonometti L."/>
            <person name="Westerberg I."/>
            <person name="Brannstrom I.O."/>
            <person name="Guillou S."/>
            <person name="Cros-Aarteil S."/>
            <person name="Calhoun S."/>
            <person name="Haridas S."/>
            <person name="Kuo A."/>
            <person name="Mondo S."/>
            <person name="Pangilinan J."/>
            <person name="Riley R."/>
            <person name="Labutti K."/>
            <person name="Andreopoulos B."/>
            <person name="Lipzen A."/>
            <person name="Chen C."/>
            <person name="Yanf M."/>
            <person name="Daum C."/>
            <person name="Ng V."/>
            <person name="Clum A."/>
            <person name="Ohm R."/>
            <person name="Martin F."/>
            <person name="Silar P."/>
            <person name="Natvig D."/>
            <person name="Lalanne C."/>
            <person name="Gautier V."/>
            <person name="Ament-Velasquez S.L."/>
            <person name="Kruys A."/>
            <person name="Hutchinson M.I."/>
            <person name="Powell A.J."/>
            <person name="Barry K."/>
            <person name="Miller A.N."/>
            <person name="Grigoriev I.V."/>
            <person name="Debuchy R."/>
            <person name="Gladieux P."/>
            <person name="Thoren M.H."/>
            <person name="Johannesson H."/>
        </authorList>
    </citation>
    <scope>NUCLEOTIDE SEQUENCE</scope>
    <source>
        <strain evidence="2">PSN293</strain>
    </source>
</reference>
<accession>A0AAN6Y721</accession>
<feature type="compositionally biased region" description="Low complexity" evidence="1">
    <location>
        <begin position="53"/>
        <end position="75"/>
    </location>
</feature>
<dbReference type="EMBL" id="MU858170">
    <property type="protein sequence ID" value="KAK4210627.1"/>
    <property type="molecule type" value="Genomic_DNA"/>
</dbReference>
<evidence type="ECO:0000313" key="2">
    <source>
        <dbReference type="EMBL" id="KAK4210627.1"/>
    </source>
</evidence>
<feature type="compositionally biased region" description="Basic and acidic residues" evidence="1">
    <location>
        <begin position="82"/>
        <end position="103"/>
    </location>
</feature>
<feature type="region of interest" description="Disordered" evidence="1">
    <location>
        <begin position="53"/>
        <end position="103"/>
    </location>
</feature>
<proteinExistence type="predicted"/>
<comment type="caution">
    <text evidence="2">The sequence shown here is derived from an EMBL/GenBank/DDBJ whole genome shotgun (WGS) entry which is preliminary data.</text>
</comment>
<sequence>MPQVEEPDSPLVMSTSENPPTAQHRRIQSILQRLSAALPSTSQAVRRLFGASGEPAVGSSSAAASSSEEVNPVEVMATPTSLKEKPAGQHATTDHPKTHHEETADPDVPVAILLPGFSRLLTYNPPTTSDTIPDNQEPISVPPRAATEDLPDTTVPQKEFISPPSKTPNLLLAVLPLEIQSAIFAQPVLSLQDMTNIRRTCRTWRRDIPIFVLDQKLRQQNYAGWPVVFEVNGKKYAGTTYGNRRLCGRCVVPRIRGNLIRGDCVGKYMRSFVDERVRYGRIYRTDLELGEEDGQGEEWWEWPDDRGMCFPCLWRMLEEHVELVEGAVTKIGTRPDSKVEQDGSADSKKIWNIKLAAVEKKEEFTMMDGTIRKICGVPGCLQDIHENAVPCPHCSDFSEWVRRRRW</sequence>
<gene>
    <name evidence="2" type="ORF">QBC37DRAFT_29705</name>
</gene>
<keyword evidence="3" id="KW-1185">Reference proteome</keyword>
<name>A0AAN6Y721_9PEZI</name>
<feature type="region of interest" description="Disordered" evidence="1">
    <location>
        <begin position="126"/>
        <end position="151"/>
    </location>
</feature>
<organism evidence="2 3">
    <name type="scientific">Rhypophila decipiens</name>
    <dbReference type="NCBI Taxonomy" id="261697"/>
    <lineage>
        <taxon>Eukaryota</taxon>
        <taxon>Fungi</taxon>
        <taxon>Dikarya</taxon>
        <taxon>Ascomycota</taxon>
        <taxon>Pezizomycotina</taxon>
        <taxon>Sordariomycetes</taxon>
        <taxon>Sordariomycetidae</taxon>
        <taxon>Sordariales</taxon>
        <taxon>Naviculisporaceae</taxon>
        <taxon>Rhypophila</taxon>
    </lineage>
</organism>
<evidence type="ECO:0008006" key="4">
    <source>
        <dbReference type="Google" id="ProtNLM"/>
    </source>
</evidence>
<evidence type="ECO:0000256" key="1">
    <source>
        <dbReference type="SAM" id="MobiDB-lite"/>
    </source>
</evidence>
<feature type="compositionally biased region" description="Polar residues" evidence="1">
    <location>
        <begin position="12"/>
        <end position="21"/>
    </location>
</feature>